<evidence type="ECO:0000313" key="2">
    <source>
        <dbReference type="Proteomes" id="UP000008207"/>
    </source>
</evidence>
<dbReference type="HOGENOM" id="CLU_2274062_0_0_5"/>
<sequence length="104" mass="11458">MLTADRPTAPVVDLRTGRVFDPLHIAAIARFDAQRRAHAAARTDIAAERLSALVLVGHHLLQASRLLERTDFEARIAADLQFRAALQVVSAQLRAAAEERRAQL</sequence>
<dbReference type="RefSeq" id="WP_015931556.1">
    <property type="nucleotide sequence ID" value="NC_011894.1"/>
</dbReference>
<accession>B8IIR0</accession>
<reference evidence="1 2" key="1">
    <citation type="submission" date="2009-01" db="EMBL/GenBank/DDBJ databases">
        <title>Complete sequence of chromosome of Methylobacterium nodulans ORS 2060.</title>
        <authorList>
            <consortium name="US DOE Joint Genome Institute"/>
            <person name="Lucas S."/>
            <person name="Copeland A."/>
            <person name="Lapidus A."/>
            <person name="Glavina del Rio T."/>
            <person name="Dalin E."/>
            <person name="Tice H."/>
            <person name="Bruce D."/>
            <person name="Goodwin L."/>
            <person name="Pitluck S."/>
            <person name="Sims D."/>
            <person name="Brettin T."/>
            <person name="Detter J.C."/>
            <person name="Han C."/>
            <person name="Larimer F."/>
            <person name="Land M."/>
            <person name="Hauser L."/>
            <person name="Kyrpides N."/>
            <person name="Ivanova N."/>
            <person name="Marx C.J."/>
            <person name="Richardson P."/>
        </authorList>
    </citation>
    <scope>NUCLEOTIDE SEQUENCE [LARGE SCALE GENOMIC DNA]</scope>
    <source>
        <strain evidence="2">LMG 21967 / CNCM I-2342 / ORS 2060</strain>
    </source>
</reference>
<keyword evidence="2" id="KW-1185">Reference proteome</keyword>
<gene>
    <name evidence="1" type="ordered locus">Mnod_5091</name>
</gene>
<proteinExistence type="predicted"/>
<dbReference type="KEGG" id="mno:Mnod_5091"/>
<protein>
    <submittedName>
        <fullName evidence="1">Uncharacterized protein</fullName>
    </submittedName>
</protein>
<dbReference type="EMBL" id="CP001349">
    <property type="protein sequence ID" value="ACL59937.1"/>
    <property type="molecule type" value="Genomic_DNA"/>
</dbReference>
<organism evidence="1 2">
    <name type="scientific">Methylobacterium nodulans (strain LMG 21967 / CNCM I-2342 / ORS 2060)</name>
    <dbReference type="NCBI Taxonomy" id="460265"/>
    <lineage>
        <taxon>Bacteria</taxon>
        <taxon>Pseudomonadati</taxon>
        <taxon>Pseudomonadota</taxon>
        <taxon>Alphaproteobacteria</taxon>
        <taxon>Hyphomicrobiales</taxon>
        <taxon>Methylobacteriaceae</taxon>
        <taxon>Methylobacterium</taxon>
    </lineage>
</organism>
<dbReference type="Proteomes" id="UP000008207">
    <property type="component" value="Chromosome"/>
</dbReference>
<evidence type="ECO:0000313" key="1">
    <source>
        <dbReference type="EMBL" id="ACL59937.1"/>
    </source>
</evidence>
<name>B8IIR0_METNO</name>
<dbReference type="STRING" id="460265.Mnod_5091"/>
<dbReference type="AlphaFoldDB" id="B8IIR0"/>